<keyword evidence="2" id="KW-0808">Transferase</keyword>
<dbReference type="GO" id="GO:0008897">
    <property type="term" value="F:holo-[acyl-carrier-protein] synthase activity"/>
    <property type="evidence" value="ECO:0007669"/>
    <property type="project" value="UniProtKB-EC"/>
</dbReference>
<name>K0R185_THAOC</name>
<dbReference type="Gene3D" id="3.90.470.20">
    <property type="entry name" value="4'-phosphopantetheinyl transferase domain"/>
    <property type="match status" value="1"/>
</dbReference>
<reference evidence="4 5" key="1">
    <citation type="journal article" date="2012" name="Genome Biol.">
        <title>Genome and low-iron response of an oceanic diatom adapted to chronic iron limitation.</title>
        <authorList>
            <person name="Lommer M."/>
            <person name="Specht M."/>
            <person name="Roy A.S."/>
            <person name="Kraemer L."/>
            <person name="Andreson R."/>
            <person name="Gutowska M.A."/>
            <person name="Wolf J."/>
            <person name="Bergner S.V."/>
            <person name="Schilhabel M.B."/>
            <person name="Klostermeier U.C."/>
            <person name="Beiko R.G."/>
            <person name="Rosenstiel P."/>
            <person name="Hippler M."/>
            <person name="Laroche J."/>
        </authorList>
    </citation>
    <scope>NUCLEOTIDE SEQUENCE [LARGE SCALE GENOMIC DNA]</scope>
    <source>
        <strain evidence="4 5">CCMP1005</strain>
    </source>
</reference>
<dbReference type="PANTHER" id="PTHR12215">
    <property type="entry name" value="PHOSPHOPANTETHEINE TRANSFERASE"/>
    <property type="match status" value="1"/>
</dbReference>
<dbReference type="EMBL" id="AGNL01048393">
    <property type="protein sequence ID" value="EJK45610.1"/>
    <property type="molecule type" value="Genomic_DNA"/>
</dbReference>
<dbReference type="GO" id="GO:0019878">
    <property type="term" value="P:lysine biosynthetic process via aminoadipic acid"/>
    <property type="evidence" value="ECO:0007669"/>
    <property type="project" value="TreeGrafter"/>
</dbReference>
<dbReference type="EC" id="2.7.8.7" evidence="1"/>
<evidence type="ECO:0000256" key="1">
    <source>
        <dbReference type="ARBA" id="ARBA00013172"/>
    </source>
</evidence>
<dbReference type="InterPro" id="IPR008278">
    <property type="entry name" value="4-PPantetheinyl_Trfase_dom"/>
</dbReference>
<feature type="domain" description="4'-phosphopantetheinyl transferase" evidence="3">
    <location>
        <begin position="177"/>
        <end position="280"/>
    </location>
</feature>
<dbReference type="PANTHER" id="PTHR12215:SF10">
    <property type="entry name" value="L-AMINOADIPATE-SEMIALDEHYDE DEHYDROGENASE-PHOSPHOPANTETHEINYL TRANSFERASE"/>
    <property type="match status" value="1"/>
</dbReference>
<gene>
    <name evidence="4" type="ORF">THAOC_35772</name>
</gene>
<proteinExistence type="predicted"/>
<evidence type="ECO:0000313" key="5">
    <source>
        <dbReference type="Proteomes" id="UP000266841"/>
    </source>
</evidence>
<evidence type="ECO:0000259" key="3">
    <source>
        <dbReference type="Pfam" id="PF01648"/>
    </source>
</evidence>
<dbReference type="GO" id="GO:0000287">
    <property type="term" value="F:magnesium ion binding"/>
    <property type="evidence" value="ECO:0007669"/>
    <property type="project" value="InterPro"/>
</dbReference>
<dbReference type="GO" id="GO:0005829">
    <property type="term" value="C:cytosol"/>
    <property type="evidence" value="ECO:0007669"/>
    <property type="project" value="TreeGrafter"/>
</dbReference>
<sequence>METPVQEVSLLVLNLESIDETVGAAVAEDVLKSTIDELSCAEPSQSVEPHGRRQDEYDDLRARVEKSVTRFIREPDRWTSLASLLMKSMSFHVYRQKVASTTTPCGDDEAKEELAKLPIVDLPRTVYKRPYIPQLDDGVDHSVEDQRMKVSVSHQYPWVCIAQQELIEGVSLPCYFGMDVVVFTEKTNLYTPTITDFLTSYKDSFTPWEWQRIQNRSTQPPTSWLRRTRKDPRGDNEKLREFFLRWAIKEAYTKALGLGLGLDFDSFETKLRGIDEGPPEIPAEEDDTIWRSISKLSGSGCNQVSFTGTIRRVKPPSASLSASQIETGPKDTDAGESWQFIFVPLNPLGEGTRCQITACSCICRGPAAETTPVEVQTTSLKKLINRHGGESLN</sequence>
<protein>
    <recommendedName>
        <fullName evidence="1">holo-[acyl-carrier-protein] synthase</fullName>
        <ecNumber evidence="1">2.7.8.7</ecNumber>
    </recommendedName>
</protein>
<comment type="caution">
    <text evidence="4">The sequence shown here is derived from an EMBL/GenBank/DDBJ whole genome shotgun (WGS) entry which is preliminary data.</text>
</comment>
<dbReference type="Pfam" id="PF01648">
    <property type="entry name" value="ACPS"/>
    <property type="match status" value="1"/>
</dbReference>
<dbReference type="InterPro" id="IPR050559">
    <property type="entry name" value="P-Pant_transferase_sf"/>
</dbReference>
<accession>K0R185</accession>
<dbReference type="eggNOG" id="ENOG502ST94">
    <property type="taxonomic scope" value="Eukaryota"/>
</dbReference>
<organism evidence="4 5">
    <name type="scientific">Thalassiosira oceanica</name>
    <name type="common">Marine diatom</name>
    <dbReference type="NCBI Taxonomy" id="159749"/>
    <lineage>
        <taxon>Eukaryota</taxon>
        <taxon>Sar</taxon>
        <taxon>Stramenopiles</taxon>
        <taxon>Ochrophyta</taxon>
        <taxon>Bacillariophyta</taxon>
        <taxon>Coscinodiscophyceae</taxon>
        <taxon>Thalassiosirophycidae</taxon>
        <taxon>Thalassiosirales</taxon>
        <taxon>Thalassiosiraceae</taxon>
        <taxon>Thalassiosira</taxon>
    </lineage>
</organism>
<dbReference type="Proteomes" id="UP000266841">
    <property type="component" value="Unassembled WGS sequence"/>
</dbReference>
<dbReference type="OrthoDB" id="26719at2759"/>
<keyword evidence="5" id="KW-1185">Reference proteome</keyword>
<dbReference type="AlphaFoldDB" id="K0R185"/>
<evidence type="ECO:0000313" key="4">
    <source>
        <dbReference type="EMBL" id="EJK45610.1"/>
    </source>
</evidence>
<evidence type="ECO:0000256" key="2">
    <source>
        <dbReference type="ARBA" id="ARBA00022679"/>
    </source>
</evidence>
<dbReference type="InterPro" id="IPR037143">
    <property type="entry name" value="4-PPantetheinyl_Trfase_dom_sf"/>
</dbReference>
<dbReference type="SUPFAM" id="SSF56214">
    <property type="entry name" value="4'-phosphopantetheinyl transferase"/>
    <property type="match status" value="1"/>
</dbReference>